<protein>
    <submittedName>
        <fullName evidence="2">Uncharacterized protein</fullName>
    </submittedName>
</protein>
<feature type="chain" id="PRO_5003117132" evidence="1">
    <location>
        <begin position="26"/>
        <end position="299"/>
    </location>
</feature>
<gene>
    <name evidence="2" type="ORF">Esi_0196_0019</name>
</gene>
<evidence type="ECO:0000313" key="2">
    <source>
        <dbReference type="EMBL" id="CBN79268.1"/>
    </source>
</evidence>
<organism evidence="2 3">
    <name type="scientific">Ectocarpus siliculosus</name>
    <name type="common">Brown alga</name>
    <name type="synonym">Conferva siliculosa</name>
    <dbReference type="NCBI Taxonomy" id="2880"/>
    <lineage>
        <taxon>Eukaryota</taxon>
        <taxon>Sar</taxon>
        <taxon>Stramenopiles</taxon>
        <taxon>Ochrophyta</taxon>
        <taxon>PX clade</taxon>
        <taxon>Phaeophyceae</taxon>
        <taxon>Ectocarpales</taxon>
        <taxon>Ectocarpaceae</taxon>
        <taxon>Ectocarpus</taxon>
    </lineage>
</organism>
<keyword evidence="3" id="KW-1185">Reference proteome</keyword>
<keyword evidence="1" id="KW-0732">Signal</keyword>
<reference evidence="2 3" key="1">
    <citation type="journal article" date="2010" name="Nature">
        <title>The Ectocarpus genome and the independent evolution of multicellularity in brown algae.</title>
        <authorList>
            <person name="Cock J.M."/>
            <person name="Sterck L."/>
            <person name="Rouze P."/>
            <person name="Scornet D."/>
            <person name="Allen A.E."/>
            <person name="Amoutzias G."/>
            <person name="Anthouard V."/>
            <person name="Artiguenave F."/>
            <person name="Aury J.M."/>
            <person name="Badger J.H."/>
            <person name="Beszteri B."/>
            <person name="Billiau K."/>
            <person name="Bonnet E."/>
            <person name="Bothwell J.H."/>
            <person name="Bowler C."/>
            <person name="Boyen C."/>
            <person name="Brownlee C."/>
            <person name="Carrano C.J."/>
            <person name="Charrier B."/>
            <person name="Cho G.Y."/>
            <person name="Coelho S.M."/>
            <person name="Collen J."/>
            <person name="Corre E."/>
            <person name="Da Silva C."/>
            <person name="Delage L."/>
            <person name="Delaroque N."/>
            <person name="Dittami S.M."/>
            <person name="Doulbeau S."/>
            <person name="Elias M."/>
            <person name="Farnham G."/>
            <person name="Gachon C.M."/>
            <person name="Gschloessl B."/>
            <person name="Heesch S."/>
            <person name="Jabbari K."/>
            <person name="Jubin C."/>
            <person name="Kawai H."/>
            <person name="Kimura K."/>
            <person name="Kloareg B."/>
            <person name="Kupper F.C."/>
            <person name="Lang D."/>
            <person name="Le Bail A."/>
            <person name="Leblanc C."/>
            <person name="Lerouge P."/>
            <person name="Lohr M."/>
            <person name="Lopez P.J."/>
            <person name="Martens C."/>
            <person name="Maumus F."/>
            <person name="Michel G."/>
            <person name="Miranda-Saavedra D."/>
            <person name="Morales J."/>
            <person name="Moreau H."/>
            <person name="Motomura T."/>
            <person name="Nagasato C."/>
            <person name="Napoli C.A."/>
            <person name="Nelson D.R."/>
            <person name="Nyvall-Collen P."/>
            <person name="Peters A.F."/>
            <person name="Pommier C."/>
            <person name="Potin P."/>
            <person name="Poulain J."/>
            <person name="Quesneville H."/>
            <person name="Read B."/>
            <person name="Rensing S.A."/>
            <person name="Ritter A."/>
            <person name="Rousvoal S."/>
            <person name="Samanta M."/>
            <person name="Samson G."/>
            <person name="Schroeder D.C."/>
            <person name="Segurens B."/>
            <person name="Strittmatter M."/>
            <person name="Tonon T."/>
            <person name="Tregear J.W."/>
            <person name="Valentin K."/>
            <person name="von Dassow P."/>
            <person name="Yamagishi T."/>
            <person name="Van de Peer Y."/>
            <person name="Wincker P."/>
        </authorList>
    </citation>
    <scope>NUCLEOTIDE SEQUENCE [LARGE SCALE GENOMIC DNA]</scope>
    <source>
        <strain evidence="3">Ec32 / CCAP1310/4</strain>
    </source>
</reference>
<dbReference type="InParanoid" id="D8LHI6"/>
<evidence type="ECO:0000313" key="3">
    <source>
        <dbReference type="Proteomes" id="UP000002630"/>
    </source>
</evidence>
<dbReference type="Proteomes" id="UP000002630">
    <property type="component" value="Linkage Group LG04"/>
</dbReference>
<dbReference type="OrthoDB" id="2012063at2759"/>
<sequence length="299" mass="31490">MGFIVRPAYIACGLSLFPQLLQVAAQDFTCTVAETLSGQADCIDPSAGGTCTAGDVDLPDDDALTNVQATTDLCDGTQDSITFTGDLTFLSTGNGDRQDVGMWLGDFGPDGTCDVYGFNCEEDTFDLEDNPTDICADVQQGSTLFAGVQFTDLGTISVTPSLVAEPCLGDGSDFLLTFGNIPTEADASYTIAAVDGTFNIPDIAGSLTGNTTTVALLPTIAYTITVAVAFENNEPDCGFVTLPLNPTCSCSGDDENCPDPLICCEVKDFCDVFLSESIDGVICGKERSPPELHRWVIHR</sequence>
<dbReference type="EMBL" id="FN648371">
    <property type="protein sequence ID" value="CBN79268.1"/>
    <property type="molecule type" value="Genomic_DNA"/>
</dbReference>
<accession>D8LHI6</accession>
<evidence type="ECO:0000256" key="1">
    <source>
        <dbReference type="SAM" id="SignalP"/>
    </source>
</evidence>
<name>D8LHI6_ECTSI</name>
<dbReference type="EMBL" id="FN649729">
    <property type="protein sequence ID" value="CBN79268.1"/>
    <property type="molecule type" value="Genomic_DNA"/>
</dbReference>
<feature type="signal peptide" evidence="1">
    <location>
        <begin position="1"/>
        <end position="25"/>
    </location>
</feature>
<dbReference type="AlphaFoldDB" id="D8LHI6"/>
<proteinExistence type="predicted"/>